<dbReference type="InterPro" id="IPR018247">
    <property type="entry name" value="EF_Hand_1_Ca_BS"/>
</dbReference>
<gene>
    <name evidence="2" type="ORF">ETAA1_28070</name>
</gene>
<feature type="chain" id="PRO_5021739541" description="Tetratricopeptide repeat protein" evidence="1">
    <location>
        <begin position="27"/>
        <end position="386"/>
    </location>
</feature>
<dbReference type="InterPro" id="IPR011990">
    <property type="entry name" value="TPR-like_helical_dom_sf"/>
</dbReference>
<evidence type="ECO:0000313" key="3">
    <source>
        <dbReference type="Proteomes" id="UP000319576"/>
    </source>
</evidence>
<proteinExistence type="predicted"/>
<dbReference type="Gene3D" id="1.25.40.10">
    <property type="entry name" value="Tetratricopeptide repeat domain"/>
    <property type="match status" value="1"/>
</dbReference>
<evidence type="ECO:0008006" key="4">
    <source>
        <dbReference type="Google" id="ProtNLM"/>
    </source>
</evidence>
<dbReference type="AlphaFoldDB" id="A0A517XTL8"/>
<accession>A0A517XTL8</accession>
<reference evidence="2 3" key="1">
    <citation type="submission" date="2019-02" db="EMBL/GenBank/DDBJ databases">
        <title>Deep-cultivation of Planctomycetes and their phenomic and genomic characterization uncovers novel biology.</title>
        <authorList>
            <person name="Wiegand S."/>
            <person name="Jogler M."/>
            <person name="Boedeker C."/>
            <person name="Pinto D."/>
            <person name="Vollmers J."/>
            <person name="Rivas-Marin E."/>
            <person name="Kohn T."/>
            <person name="Peeters S.H."/>
            <person name="Heuer A."/>
            <person name="Rast P."/>
            <person name="Oberbeckmann S."/>
            <person name="Bunk B."/>
            <person name="Jeske O."/>
            <person name="Meyerdierks A."/>
            <person name="Storesund J.E."/>
            <person name="Kallscheuer N."/>
            <person name="Luecker S."/>
            <person name="Lage O.M."/>
            <person name="Pohl T."/>
            <person name="Merkel B.J."/>
            <person name="Hornburger P."/>
            <person name="Mueller R.-W."/>
            <person name="Bruemmer F."/>
            <person name="Labrenz M."/>
            <person name="Spormann A.M."/>
            <person name="Op den Camp H."/>
            <person name="Overmann J."/>
            <person name="Amann R."/>
            <person name="Jetten M.S.M."/>
            <person name="Mascher T."/>
            <person name="Medema M.H."/>
            <person name="Devos D.P."/>
            <person name="Kaster A.-K."/>
            <person name="Ovreas L."/>
            <person name="Rohde M."/>
            <person name="Galperin M.Y."/>
            <person name="Jogler C."/>
        </authorList>
    </citation>
    <scope>NUCLEOTIDE SEQUENCE [LARGE SCALE GENOMIC DNA]</scope>
    <source>
        <strain evidence="2 3">ETA_A1</strain>
    </source>
</reference>
<dbReference type="KEGG" id="uli:ETAA1_28070"/>
<dbReference type="RefSeq" id="WP_145239098.1">
    <property type="nucleotide sequence ID" value="NZ_CP036273.1"/>
</dbReference>
<name>A0A517XTL8_9BACT</name>
<keyword evidence="1" id="KW-0732">Signal</keyword>
<dbReference type="PANTHER" id="PTHR39431">
    <property type="entry name" value="FRPA/C-RELATED PROTEIN"/>
    <property type="match status" value="1"/>
</dbReference>
<feature type="signal peptide" evidence="1">
    <location>
        <begin position="1"/>
        <end position="26"/>
    </location>
</feature>
<evidence type="ECO:0000256" key="1">
    <source>
        <dbReference type="SAM" id="SignalP"/>
    </source>
</evidence>
<dbReference type="Proteomes" id="UP000319576">
    <property type="component" value="Chromosome"/>
</dbReference>
<dbReference type="OrthoDB" id="561762at2"/>
<dbReference type="PROSITE" id="PS00018">
    <property type="entry name" value="EF_HAND_1"/>
    <property type="match status" value="1"/>
</dbReference>
<dbReference type="PANTHER" id="PTHR39431:SF1">
    <property type="entry name" value="FRPA_C-RELATED PROTEIN"/>
    <property type="match status" value="1"/>
</dbReference>
<protein>
    <recommendedName>
        <fullName evidence="4">Tetratricopeptide repeat protein</fullName>
    </recommendedName>
</protein>
<evidence type="ECO:0000313" key="2">
    <source>
        <dbReference type="EMBL" id="QDU20845.1"/>
    </source>
</evidence>
<sequence precursor="true">MPTPLSVRAAALGLAAAAAVAGTAPARYMRVETEKVPVERVVSNLEAHVKENPKDAKAVLNLARAHAMAYTTRAGALEVRKDGKNGGLWFGYEPPFVPFGKSGKGKDAGAEAAAKDHLLKSMALYEKAVKLAPGDPAAVLGRAWVIDQSGDKAKAVEAYRAVLRDGWAKDKDLTALGLGGHTVTAEAAGYLVPLLDATKDAAEIADLKTKTEKLKQLPRPITPIAVPLRDGLGAADLEDTRAAVRFDADGSGIKKRWTWITKDAAWLVYDPAGRGEVDSALQFFGSVTFWLFWEHGYAALSALDDDRDGRLTGVELRGLALWRDANGNGVADPGEVQSVTEAGIVAVSCRHERDESHPDRIAFSRAGVTLRDGRTRPTFDLVLKPR</sequence>
<keyword evidence="3" id="KW-1185">Reference proteome</keyword>
<dbReference type="SUPFAM" id="SSF48452">
    <property type="entry name" value="TPR-like"/>
    <property type="match status" value="1"/>
</dbReference>
<organism evidence="2 3">
    <name type="scientific">Urbifossiella limnaea</name>
    <dbReference type="NCBI Taxonomy" id="2528023"/>
    <lineage>
        <taxon>Bacteria</taxon>
        <taxon>Pseudomonadati</taxon>
        <taxon>Planctomycetota</taxon>
        <taxon>Planctomycetia</taxon>
        <taxon>Gemmatales</taxon>
        <taxon>Gemmataceae</taxon>
        <taxon>Urbifossiella</taxon>
    </lineage>
</organism>
<dbReference type="EMBL" id="CP036273">
    <property type="protein sequence ID" value="QDU20845.1"/>
    <property type="molecule type" value="Genomic_DNA"/>
</dbReference>